<sequence length="315" mass="33335">MRADRLVAALLFLQTRTRVTVAEVAAELEVSERTARRDLEALASAGIPVYAQRGRGGGWSLVGGARTDLTGLTSEEVRALFLLAGPAAASPELRTAVRKLIRALPAPLRSAAEAAAQANVHDGTDWAHTAVTADRSRLVVLQGAVVDGVQVRLGYAGPGKPESLRTVHPLGLASKAGADYLLADTERGLRTFRLSRVTSVEPTGEPVVRPAGFDLATAWRSLTARLEERMHAATVRALAEPASRAILERVLGGLLRITGTHADGRLEIEVDGPSVEVVAERLAGLGRRVEVVGPPEARTRLAALAEELAALYGRT</sequence>
<evidence type="ECO:0000259" key="3">
    <source>
        <dbReference type="PROSITE" id="PS51000"/>
    </source>
</evidence>
<dbReference type="PIRSF" id="PIRSF016838">
    <property type="entry name" value="PafC"/>
    <property type="match status" value="1"/>
</dbReference>
<evidence type="ECO:0000256" key="2">
    <source>
        <dbReference type="ARBA" id="ARBA00023163"/>
    </source>
</evidence>
<dbReference type="PROSITE" id="PS52050">
    <property type="entry name" value="WYL"/>
    <property type="match status" value="1"/>
</dbReference>
<dbReference type="InterPro" id="IPR036388">
    <property type="entry name" value="WH-like_DNA-bd_sf"/>
</dbReference>
<keyword evidence="5" id="KW-1185">Reference proteome</keyword>
<dbReference type="InterPro" id="IPR051534">
    <property type="entry name" value="CBASS_pafABC_assoc_protein"/>
</dbReference>
<dbReference type="SMART" id="SM00420">
    <property type="entry name" value="HTH_DEOR"/>
    <property type="match status" value="1"/>
</dbReference>
<dbReference type="InterPro" id="IPR013196">
    <property type="entry name" value="HTH_11"/>
</dbReference>
<dbReference type="PROSITE" id="PS51000">
    <property type="entry name" value="HTH_DEOR_2"/>
    <property type="match status" value="1"/>
</dbReference>
<dbReference type="InterPro" id="IPR036390">
    <property type="entry name" value="WH_DNA-bd_sf"/>
</dbReference>
<feature type="domain" description="HTH deoR-type" evidence="3">
    <location>
        <begin position="2"/>
        <end position="60"/>
    </location>
</feature>
<dbReference type="InterPro" id="IPR028349">
    <property type="entry name" value="PafC-like"/>
</dbReference>
<protein>
    <submittedName>
        <fullName evidence="4">Helix-turn-helix transcriptional regulator</fullName>
    </submittedName>
</protein>
<dbReference type="Pfam" id="PF25583">
    <property type="entry name" value="WCX"/>
    <property type="match status" value="1"/>
</dbReference>
<dbReference type="Pfam" id="PF08279">
    <property type="entry name" value="HTH_11"/>
    <property type="match status" value="1"/>
</dbReference>
<dbReference type="InterPro" id="IPR026881">
    <property type="entry name" value="WYL_dom"/>
</dbReference>
<keyword evidence="1" id="KW-0805">Transcription regulation</keyword>
<dbReference type="RefSeq" id="WP_345219459.1">
    <property type="nucleotide sequence ID" value="NZ_BAAAXE010000002.1"/>
</dbReference>
<dbReference type="Gene3D" id="1.10.10.10">
    <property type="entry name" value="Winged helix-like DNA-binding domain superfamily/Winged helix DNA-binding domain"/>
    <property type="match status" value="1"/>
</dbReference>
<reference evidence="4 5" key="1">
    <citation type="submission" date="2024-09" db="EMBL/GenBank/DDBJ databases">
        <authorList>
            <person name="Sun Q."/>
            <person name="Mori K."/>
        </authorList>
    </citation>
    <scope>NUCLEOTIDE SEQUENCE [LARGE SCALE GENOMIC DNA]</scope>
    <source>
        <strain evidence="4 5">JCM 4362</strain>
    </source>
</reference>
<keyword evidence="2" id="KW-0804">Transcription</keyword>
<dbReference type="EMBL" id="JBHMCR010000015">
    <property type="protein sequence ID" value="MFB9522870.1"/>
    <property type="molecule type" value="Genomic_DNA"/>
</dbReference>
<dbReference type="PANTHER" id="PTHR34580">
    <property type="match status" value="1"/>
</dbReference>
<proteinExistence type="predicted"/>
<evidence type="ECO:0000313" key="5">
    <source>
        <dbReference type="Proteomes" id="UP001589718"/>
    </source>
</evidence>
<gene>
    <name evidence="4" type="ORF">ACFFTU_23270</name>
</gene>
<evidence type="ECO:0000256" key="1">
    <source>
        <dbReference type="ARBA" id="ARBA00023015"/>
    </source>
</evidence>
<dbReference type="Proteomes" id="UP001589718">
    <property type="component" value="Unassembled WGS sequence"/>
</dbReference>
<dbReference type="InterPro" id="IPR001034">
    <property type="entry name" value="DeoR_HTH"/>
</dbReference>
<comment type="caution">
    <text evidence="4">The sequence shown here is derived from an EMBL/GenBank/DDBJ whole genome shotgun (WGS) entry which is preliminary data.</text>
</comment>
<dbReference type="SUPFAM" id="SSF46785">
    <property type="entry name" value="Winged helix' DNA-binding domain"/>
    <property type="match status" value="1"/>
</dbReference>
<organism evidence="4 5">
    <name type="scientific">Streptomyces cremeus</name>
    <dbReference type="NCBI Taxonomy" id="66881"/>
    <lineage>
        <taxon>Bacteria</taxon>
        <taxon>Bacillati</taxon>
        <taxon>Actinomycetota</taxon>
        <taxon>Actinomycetes</taxon>
        <taxon>Kitasatosporales</taxon>
        <taxon>Streptomycetaceae</taxon>
        <taxon>Streptomyces</taxon>
    </lineage>
</organism>
<dbReference type="Pfam" id="PF13280">
    <property type="entry name" value="WYL"/>
    <property type="match status" value="1"/>
</dbReference>
<accession>A0ABV5PI21</accession>
<name>A0ABV5PI21_STRCM</name>
<dbReference type="PANTHER" id="PTHR34580:SF1">
    <property type="entry name" value="PROTEIN PAFC"/>
    <property type="match status" value="1"/>
</dbReference>
<evidence type="ECO:0000313" key="4">
    <source>
        <dbReference type="EMBL" id="MFB9522870.1"/>
    </source>
</evidence>
<dbReference type="InterPro" id="IPR057727">
    <property type="entry name" value="WCX_dom"/>
</dbReference>